<evidence type="ECO:0000313" key="3">
    <source>
        <dbReference type="EMBL" id="EMD62772.1"/>
    </source>
</evidence>
<dbReference type="EMBL" id="KB445645">
    <property type="protein sequence ID" value="EMD62772.1"/>
    <property type="molecule type" value="Genomic_DNA"/>
</dbReference>
<feature type="coiled-coil region" evidence="1">
    <location>
        <begin position="84"/>
        <end position="125"/>
    </location>
</feature>
<reference evidence="3 4" key="1">
    <citation type="journal article" date="2012" name="PLoS Pathog.">
        <title>Diverse lifestyles and strategies of plant pathogenesis encoded in the genomes of eighteen Dothideomycetes fungi.</title>
        <authorList>
            <person name="Ohm R.A."/>
            <person name="Feau N."/>
            <person name="Henrissat B."/>
            <person name="Schoch C.L."/>
            <person name="Horwitz B.A."/>
            <person name="Barry K.W."/>
            <person name="Condon B.J."/>
            <person name="Copeland A.C."/>
            <person name="Dhillon B."/>
            <person name="Glaser F."/>
            <person name="Hesse C.N."/>
            <person name="Kosti I."/>
            <person name="LaButti K."/>
            <person name="Lindquist E.A."/>
            <person name="Lucas S."/>
            <person name="Salamov A.A."/>
            <person name="Bradshaw R.E."/>
            <person name="Ciuffetti L."/>
            <person name="Hamelin R.C."/>
            <person name="Kema G.H.J."/>
            <person name="Lawrence C."/>
            <person name="Scott J.A."/>
            <person name="Spatafora J.W."/>
            <person name="Turgeon B.G."/>
            <person name="de Wit P.J.G.M."/>
            <person name="Zhong S."/>
            <person name="Goodwin S.B."/>
            <person name="Grigoriev I.V."/>
        </authorList>
    </citation>
    <scope>NUCLEOTIDE SEQUENCE [LARGE SCALE GENOMIC DNA]</scope>
    <source>
        <strain evidence="4">ND90Pr / ATCC 201652</strain>
    </source>
</reference>
<keyword evidence="1" id="KW-0175">Coiled coil</keyword>
<reference evidence="4" key="2">
    <citation type="journal article" date="2013" name="PLoS Genet.">
        <title>Comparative genome structure, secondary metabolite, and effector coding capacity across Cochliobolus pathogens.</title>
        <authorList>
            <person name="Condon B.J."/>
            <person name="Leng Y."/>
            <person name="Wu D."/>
            <person name="Bushley K.E."/>
            <person name="Ohm R.A."/>
            <person name="Otillar R."/>
            <person name="Martin J."/>
            <person name="Schackwitz W."/>
            <person name="Grimwood J."/>
            <person name="MohdZainudin N."/>
            <person name="Xue C."/>
            <person name="Wang R."/>
            <person name="Manning V.A."/>
            <person name="Dhillon B."/>
            <person name="Tu Z.J."/>
            <person name="Steffenson B.J."/>
            <person name="Salamov A."/>
            <person name="Sun H."/>
            <person name="Lowry S."/>
            <person name="LaButti K."/>
            <person name="Han J."/>
            <person name="Copeland A."/>
            <person name="Lindquist E."/>
            <person name="Barry K."/>
            <person name="Schmutz J."/>
            <person name="Baker S.E."/>
            <person name="Ciuffetti L.M."/>
            <person name="Grigoriev I.V."/>
            <person name="Zhong S."/>
            <person name="Turgeon B.G."/>
        </authorList>
    </citation>
    <scope>NUCLEOTIDE SEQUENCE [LARGE SCALE GENOMIC DNA]</scope>
    <source>
        <strain evidence="4">ND90Pr / ATCC 201652</strain>
    </source>
</reference>
<evidence type="ECO:0000256" key="1">
    <source>
        <dbReference type="SAM" id="Coils"/>
    </source>
</evidence>
<accession>M2T176</accession>
<feature type="region of interest" description="Disordered" evidence="2">
    <location>
        <begin position="1"/>
        <end position="58"/>
    </location>
</feature>
<name>M2T176_COCSN</name>
<dbReference type="AlphaFoldDB" id="M2T176"/>
<proteinExistence type="predicted"/>
<keyword evidence="4" id="KW-1185">Reference proteome</keyword>
<dbReference type="KEGG" id="bsc:COCSADRAFT_161338"/>
<organism evidence="3 4">
    <name type="scientific">Cochliobolus sativus (strain ND90Pr / ATCC 201652)</name>
    <name type="common">Common root rot and spot blotch fungus</name>
    <name type="synonym">Bipolaris sorokiniana</name>
    <dbReference type="NCBI Taxonomy" id="665912"/>
    <lineage>
        <taxon>Eukaryota</taxon>
        <taxon>Fungi</taxon>
        <taxon>Dikarya</taxon>
        <taxon>Ascomycota</taxon>
        <taxon>Pezizomycotina</taxon>
        <taxon>Dothideomycetes</taxon>
        <taxon>Pleosporomycetidae</taxon>
        <taxon>Pleosporales</taxon>
        <taxon>Pleosporineae</taxon>
        <taxon>Pleosporaceae</taxon>
        <taxon>Bipolaris</taxon>
    </lineage>
</organism>
<dbReference type="GeneID" id="19132092"/>
<evidence type="ECO:0000256" key="2">
    <source>
        <dbReference type="SAM" id="MobiDB-lite"/>
    </source>
</evidence>
<feature type="compositionally biased region" description="Basic and acidic residues" evidence="2">
    <location>
        <begin position="25"/>
        <end position="35"/>
    </location>
</feature>
<evidence type="ECO:0000313" key="4">
    <source>
        <dbReference type="Proteomes" id="UP000016934"/>
    </source>
</evidence>
<protein>
    <submittedName>
        <fullName evidence="3">Uncharacterized protein</fullName>
    </submittedName>
</protein>
<gene>
    <name evidence="3" type="ORF">COCSADRAFT_161338</name>
</gene>
<dbReference type="HOGENOM" id="CLU_1488886_0_0_1"/>
<sequence>MSSPSPMPQNPELKQKRSVGGSTGKKYDEYVRDTEAETSLDEEQFQKPRTGKKRKFTLPQARRIVGDCSTTDKPPDKVGDVPDIKQILKEVNRLKGEVKILNDQLIRLLHEKSMYEEKLKQYKEANMFRDVFGQVLAGIHVDLQDTKRNVLRKFETDILQGIKEVARPNPDYAIGSHQQPL</sequence>
<dbReference type="RefSeq" id="XP_007701122.1">
    <property type="nucleotide sequence ID" value="XM_007702932.1"/>
</dbReference>
<dbReference type="Proteomes" id="UP000016934">
    <property type="component" value="Unassembled WGS sequence"/>
</dbReference>